<name>A0A250G379_9FLAO</name>
<dbReference type="Proteomes" id="UP000243136">
    <property type="component" value="Chromosome"/>
</dbReference>
<dbReference type="AlphaFoldDB" id="A0A250G379"/>
<evidence type="ECO:0008006" key="3">
    <source>
        <dbReference type="Google" id="ProtNLM"/>
    </source>
</evidence>
<evidence type="ECO:0000313" key="1">
    <source>
        <dbReference type="EMBL" id="ATA91840.1"/>
    </source>
</evidence>
<sequence length="302" mass="34945">MKKILVFGVLVLFLAGCSVNYIEERRDEGISLGTLLHNYDLWYVDINATRGNGKIPFLQKAFTITFDHRVLRANNNLAGIGKDNGGYGVEIGSFFTRGNVLEVQHRTDGVYRFDVVQVDATTIDLYDLGSNLVYRLVGYQKHNFNYDMLFYDNIRYFLQEYGIWRKVYSSKEGALNPFDSENYLHFVMGDEGLFKSSKTAPDVPLSSVFWNFHGKYTISNIQGENNVKLLELDYGRDIERFELRVLSNDEKIELFHINSGTTYEFVGNDFIAIFRPKSNLEEQTRERFKDILSTVKHKIQKP</sequence>
<evidence type="ECO:0000313" key="2">
    <source>
        <dbReference type="Proteomes" id="UP000243136"/>
    </source>
</evidence>
<dbReference type="PROSITE" id="PS51257">
    <property type="entry name" value="PROKAR_LIPOPROTEIN"/>
    <property type="match status" value="1"/>
</dbReference>
<proteinExistence type="predicted"/>
<protein>
    <recommendedName>
        <fullName evidence="3">Nicotinic acid mononucleotide adenyltransferase</fullName>
    </recommendedName>
</protein>
<gene>
    <name evidence="1" type="ORF">CGC56_06450</name>
</gene>
<accession>A0A250G379</accession>
<dbReference type="EMBL" id="CP022388">
    <property type="protein sequence ID" value="ATA91840.1"/>
    <property type="molecule type" value="Genomic_DNA"/>
</dbReference>
<dbReference type="RefSeq" id="WP_095917248.1">
    <property type="nucleotide sequence ID" value="NZ_CP022388.1"/>
</dbReference>
<organism evidence="1 2">
    <name type="scientific">Capnocytophaga canimorsus</name>
    <dbReference type="NCBI Taxonomy" id="28188"/>
    <lineage>
        <taxon>Bacteria</taxon>
        <taxon>Pseudomonadati</taxon>
        <taxon>Bacteroidota</taxon>
        <taxon>Flavobacteriia</taxon>
        <taxon>Flavobacteriales</taxon>
        <taxon>Flavobacteriaceae</taxon>
        <taxon>Capnocytophaga</taxon>
    </lineage>
</organism>
<reference evidence="2" key="1">
    <citation type="submission" date="2017-06" db="EMBL/GenBank/DDBJ databases">
        <title>Capnocytophaga spp. assemblies.</title>
        <authorList>
            <person name="Gulvik C.A."/>
        </authorList>
    </citation>
    <scope>NUCLEOTIDE SEQUENCE [LARGE SCALE GENOMIC DNA]</scope>
    <source>
        <strain evidence="2">H5594</strain>
    </source>
</reference>